<feature type="compositionally biased region" description="Polar residues" evidence="1">
    <location>
        <begin position="1"/>
        <end position="25"/>
    </location>
</feature>
<proteinExistence type="predicted"/>
<sequence length="97" mass="10656">SWNPSLKKQNQSRNWSQNRTQSPSRTSRKGTSPKVFLKAGALTGRAPPMLDRTWDAAGAESDATKARSSPVLLEVNKLRRVGRDLGSLHDSGCLPRN</sequence>
<evidence type="ECO:0000313" key="2">
    <source>
        <dbReference type="EMBL" id="PNJ61208.1"/>
    </source>
</evidence>
<feature type="region of interest" description="Disordered" evidence="1">
    <location>
        <begin position="1"/>
        <end position="34"/>
    </location>
</feature>
<protein>
    <submittedName>
        <fullName evidence="2">NOL3 isoform 13</fullName>
    </submittedName>
</protein>
<dbReference type="EMBL" id="NDHI03003408">
    <property type="protein sequence ID" value="PNJ61208.1"/>
    <property type="molecule type" value="Genomic_DNA"/>
</dbReference>
<feature type="non-terminal residue" evidence="2">
    <location>
        <position position="1"/>
    </location>
</feature>
<accession>A0A2J8VUM0</accession>
<gene>
    <name evidence="2" type="ORF">CR201_G0015093</name>
</gene>
<name>A0A2J8VUM0_PONAB</name>
<dbReference type="AlphaFoldDB" id="A0A2J8VUM0"/>
<evidence type="ECO:0000256" key="1">
    <source>
        <dbReference type="SAM" id="MobiDB-lite"/>
    </source>
</evidence>
<reference evidence="2" key="1">
    <citation type="submission" date="2017-12" db="EMBL/GenBank/DDBJ databases">
        <title>High-resolution comparative analysis of great ape genomes.</title>
        <authorList>
            <person name="Pollen A."/>
            <person name="Hastie A."/>
            <person name="Hormozdiari F."/>
            <person name="Dougherty M."/>
            <person name="Liu R."/>
            <person name="Chaisson M."/>
            <person name="Hoppe E."/>
            <person name="Hill C."/>
            <person name="Pang A."/>
            <person name="Hillier L."/>
            <person name="Baker C."/>
            <person name="Armstrong J."/>
            <person name="Shendure J."/>
            <person name="Paten B."/>
            <person name="Wilson R."/>
            <person name="Chao H."/>
            <person name="Schneider V."/>
            <person name="Ventura M."/>
            <person name="Kronenberg Z."/>
            <person name="Murali S."/>
            <person name="Gordon D."/>
            <person name="Cantsilieris S."/>
            <person name="Munson K."/>
            <person name="Nelson B."/>
            <person name="Raja A."/>
            <person name="Underwood J."/>
            <person name="Diekhans M."/>
            <person name="Fiddes I."/>
            <person name="Haussler D."/>
            <person name="Eichler E."/>
        </authorList>
    </citation>
    <scope>NUCLEOTIDE SEQUENCE [LARGE SCALE GENOMIC DNA]</scope>
    <source>
        <strain evidence="2">Susie</strain>
    </source>
</reference>
<organism evidence="2">
    <name type="scientific">Pongo abelii</name>
    <name type="common">Sumatran orangutan</name>
    <name type="synonym">Pongo pygmaeus abelii</name>
    <dbReference type="NCBI Taxonomy" id="9601"/>
    <lineage>
        <taxon>Eukaryota</taxon>
        <taxon>Metazoa</taxon>
        <taxon>Chordata</taxon>
        <taxon>Craniata</taxon>
        <taxon>Vertebrata</taxon>
        <taxon>Euteleostomi</taxon>
        <taxon>Mammalia</taxon>
        <taxon>Eutheria</taxon>
        <taxon>Euarchontoglires</taxon>
        <taxon>Primates</taxon>
        <taxon>Haplorrhini</taxon>
        <taxon>Catarrhini</taxon>
        <taxon>Hominidae</taxon>
        <taxon>Pongo</taxon>
    </lineage>
</organism>
<comment type="caution">
    <text evidence="2">The sequence shown here is derived from an EMBL/GenBank/DDBJ whole genome shotgun (WGS) entry which is preliminary data.</text>
</comment>